<evidence type="ECO:0000256" key="12">
    <source>
        <dbReference type="NCBIfam" id="TIGR01064"/>
    </source>
</evidence>
<evidence type="ECO:0000313" key="16">
    <source>
        <dbReference type="EMBL" id="SEL75168.1"/>
    </source>
</evidence>
<feature type="domain" description="Pyruvate kinase C-terminal" evidence="15">
    <location>
        <begin position="356"/>
        <end position="468"/>
    </location>
</feature>
<keyword evidence="7 13" id="KW-0418">Kinase</keyword>
<dbReference type="SUPFAM" id="SSF52935">
    <property type="entry name" value="PK C-terminal domain-like"/>
    <property type="match status" value="1"/>
</dbReference>
<dbReference type="AlphaFoldDB" id="A0A1H7SRT2"/>
<evidence type="ECO:0000256" key="8">
    <source>
        <dbReference type="ARBA" id="ARBA00022840"/>
    </source>
</evidence>
<evidence type="ECO:0000259" key="14">
    <source>
        <dbReference type="Pfam" id="PF00224"/>
    </source>
</evidence>
<feature type="domain" description="Pyruvate kinase barrel" evidence="14">
    <location>
        <begin position="5"/>
        <end position="323"/>
    </location>
</feature>
<keyword evidence="11 16" id="KW-0670">Pyruvate</keyword>
<evidence type="ECO:0000256" key="11">
    <source>
        <dbReference type="ARBA" id="ARBA00023317"/>
    </source>
</evidence>
<dbReference type="GO" id="GO:0030955">
    <property type="term" value="F:potassium ion binding"/>
    <property type="evidence" value="ECO:0007669"/>
    <property type="project" value="UniProtKB-UniRule"/>
</dbReference>
<keyword evidence="9 13" id="KW-0460">Magnesium</keyword>
<dbReference type="SUPFAM" id="SSF51621">
    <property type="entry name" value="Phosphoenolpyruvate/pyruvate domain"/>
    <property type="match status" value="1"/>
</dbReference>
<comment type="catalytic activity">
    <reaction evidence="13">
        <text>pyruvate + ATP = phosphoenolpyruvate + ADP + H(+)</text>
        <dbReference type="Rhea" id="RHEA:18157"/>
        <dbReference type="ChEBI" id="CHEBI:15361"/>
        <dbReference type="ChEBI" id="CHEBI:15378"/>
        <dbReference type="ChEBI" id="CHEBI:30616"/>
        <dbReference type="ChEBI" id="CHEBI:58702"/>
        <dbReference type="ChEBI" id="CHEBI:456216"/>
        <dbReference type="EC" id="2.7.1.40"/>
    </reaction>
</comment>
<name>A0A1H7SRT2_9HYPH</name>
<keyword evidence="5" id="KW-0479">Metal-binding</keyword>
<reference evidence="17" key="1">
    <citation type="submission" date="2016-10" db="EMBL/GenBank/DDBJ databases">
        <authorList>
            <person name="Varghese N."/>
            <person name="Submissions S."/>
        </authorList>
    </citation>
    <scope>NUCLEOTIDE SEQUENCE [LARGE SCALE GENOMIC DNA]</scope>
    <source>
        <strain evidence="17">LMG 26383,CCUG 61248,R- 45681</strain>
    </source>
</reference>
<dbReference type="GO" id="GO:0004743">
    <property type="term" value="F:pyruvate kinase activity"/>
    <property type="evidence" value="ECO:0007669"/>
    <property type="project" value="UniProtKB-UniRule"/>
</dbReference>
<gene>
    <name evidence="16" type="ORF">SAMN04515666_105179</name>
</gene>
<evidence type="ECO:0000256" key="9">
    <source>
        <dbReference type="ARBA" id="ARBA00022842"/>
    </source>
</evidence>
<dbReference type="InterPro" id="IPR036918">
    <property type="entry name" value="Pyrv_Knase_C_sf"/>
</dbReference>
<dbReference type="GO" id="GO:0016301">
    <property type="term" value="F:kinase activity"/>
    <property type="evidence" value="ECO:0007669"/>
    <property type="project" value="UniProtKB-KW"/>
</dbReference>
<dbReference type="STRING" id="1036779.SAMN04515666_105179"/>
<dbReference type="InterPro" id="IPR011037">
    <property type="entry name" value="Pyrv_Knase-like_insert_dom_sf"/>
</dbReference>
<accession>A0A1H7SRT2</accession>
<organism evidence="16 17">
    <name type="scientific">Bosea lupini</name>
    <dbReference type="NCBI Taxonomy" id="1036779"/>
    <lineage>
        <taxon>Bacteria</taxon>
        <taxon>Pseudomonadati</taxon>
        <taxon>Pseudomonadota</taxon>
        <taxon>Alphaproteobacteria</taxon>
        <taxon>Hyphomicrobiales</taxon>
        <taxon>Boseaceae</taxon>
        <taxon>Bosea</taxon>
    </lineage>
</organism>
<proteinExistence type="inferred from homology"/>
<dbReference type="GO" id="GO:0000287">
    <property type="term" value="F:magnesium ion binding"/>
    <property type="evidence" value="ECO:0007669"/>
    <property type="project" value="UniProtKB-UniRule"/>
</dbReference>
<dbReference type="InterPro" id="IPR015795">
    <property type="entry name" value="Pyrv_Knase_C"/>
</dbReference>
<dbReference type="SUPFAM" id="SSF50800">
    <property type="entry name" value="PK beta-barrel domain-like"/>
    <property type="match status" value="1"/>
</dbReference>
<comment type="similarity">
    <text evidence="2 13">Belongs to the pyruvate kinase family.</text>
</comment>
<dbReference type="InterPro" id="IPR040442">
    <property type="entry name" value="Pyrv_kinase-like_dom_sf"/>
</dbReference>
<dbReference type="GO" id="GO:0005524">
    <property type="term" value="F:ATP binding"/>
    <property type="evidence" value="ECO:0007669"/>
    <property type="project" value="UniProtKB-KW"/>
</dbReference>
<evidence type="ECO:0000256" key="13">
    <source>
        <dbReference type="RuleBase" id="RU000504"/>
    </source>
</evidence>
<sequence length="479" mass="51527">MRRERRIKIIATLGPASSTSEMCAALFKAGVDVFRINMSHTQREDLPARIAMLRGLEKEFRRPVGILADLQGPKLRVGQFGGDGGVMLEKDARFILDADTAPGTAKRVHLPHPEILSALEPGHHLILDDGKIRLVVEKASPKQAVTKVVVGGRLSSRKGVSLPDTTIPVSAMTDKDRSDAEAAAEAGVDWIALSFVQRPEDMADLRKIVRGRALALAKIEKPQAVLRLQEIIEASDAIMVARGDLGVEMPIEKVPGTQKRITRMARRMGKPVVVATQMLESMITAPVPTRAEVSDVATAVFEGADAVMLSAESAAGQYPIEAVAMMNRIAEEVESESIYRSILESQKAEPEATGADAIAKAAHEIADALHLKAIAAWTSSGSTALRIARERPNSTVVALTPNAATARRLTLVWGVHSVVTKDASDIDDMAFRACKFAVRERFAAEGDRLIVVAGVPFGTPGATNMVRIAFVAKEHVEQA</sequence>
<dbReference type="Pfam" id="PF02887">
    <property type="entry name" value="PK_C"/>
    <property type="match status" value="1"/>
</dbReference>
<dbReference type="PANTHER" id="PTHR11817">
    <property type="entry name" value="PYRUVATE KINASE"/>
    <property type="match status" value="1"/>
</dbReference>
<comment type="pathway">
    <text evidence="1 13">Carbohydrate degradation; glycolysis; pyruvate from D-glyceraldehyde 3-phosphate: step 5/5.</text>
</comment>
<dbReference type="NCBIfam" id="TIGR01064">
    <property type="entry name" value="pyruv_kin"/>
    <property type="match status" value="1"/>
</dbReference>
<evidence type="ECO:0000256" key="7">
    <source>
        <dbReference type="ARBA" id="ARBA00022777"/>
    </source>
</evidence>
<evidence type="ECO:0000256" key="6">
    <source>
        <dbReference type="ARBA" id="ARBA00022741"/>
    </source>
</evidence>
<keyword evidence="4 13" id="KW-0808">Transferase</keyword>
<dbReference type="Gene3D" id="3.20.20.60">
    <property type="entry name" value="Phosphoenolpyruvate-binding domains"/>
    <property type="match status" value="1"/>
</dbReference>
<dbReference type="NCBIfam" id="NF004978">
    <property type="entry name" value="PRK06354.1"/>
    <property type="match status" value="1"/>
</dbReference>
<dbReference type="Gene3D" id="2.40.33.10">
    <property type="entry name" value="PK beta-barrel domain-like"/>
    <property type="match status" value="1"/>
</dbReference>
<evidence type="ECO:0000256" key="1">
    <source>
        <dbReference type="ARBA" id="ARBA00004997"/>
    </source>
</evidence>
<dbReference type="InterPro" id="IPR015806">
    <property type="entry name" value="Pyrv_Knase_insert_dom_sf"/>
</dbReference>
<keyword evidence="6" id="KW-0547">Nucleotide-binding</keyword>
<dbReference type="NCBIfam" id="NF004491">
    <property type="entry name" value="PRK05826.1"/>
    <property type="match status" value="1"/>
</dbReference>
<evidence type="ECO:0000256" key="5">
    <source>
        <dbReference type="ARBA" id="ARBA00022723"/>
    </source>
</evidence>
<keyword evidence="8" id="KW-0067">ATP-binding</keyword>
<dbReference type="UniPathway" id="UPA00109">
    <property type="reaction ID" value="UER00188"/>
</dbReference>
<dbReference type="PRINTS" id="PR01050">
    <property type="entry name" value="PYRUVTKNASE"/>
</dbReference>
<dbReference type="InterPro" id="IPR015793">
    <property type="entry name" value="Pyrv_Knase_brl"/>
</dbReference>
<evidence type="ECO:0000256" key="4">
    <source>
        <dbReference type="ARBA" id="ARBA00022679"/>
    </source>
</evidence>
<dbReference type="OrthoDB" id="9812123at2"/>
<dbReference type="FunFam" id="2.40.33.10:FF:000001">
    <property type="entry name" value="Pyruvate kinase"/>
    <property type="match status" value="1"/>
</dbReference>
<dbReference type="Pfam" id="PF00224">
    <property type="entry name" value="PK"/>
    <property type="match status" value="1"/>
</dbReference>
<dbReference type="Gene3D" id="3.40.1380.20">
    <property type="entry name" value="Pyruvate kinase, C-terminal domain"/>
    <property type="match status" value="1"/>
</dbReference>
<dbReference type="EC" id="2.7.1.40" evidence="3 12"/>
<dbReference type="Proteomes" id="UP000199664">
    <property type="component" value="Unassembled WGS sequence"/>
</dbReference>
<dbReference type="EMBL" id="FOAN01000005">
    <property type="protein sequence ID" value="SEL75168.1"/>
    <property type="molecule type" value="Genomic_DNA"/>
</dbReference>
<protein>
    <recommendedName>
        <fullName evidence="3 12">Pyruvate kinase</fullName>
        <ecNumber evidence="3 12">2.7.1.40</ecNumber>
    </recommendedName>
</protein>
<keyword evidence="10 13" id="KW-0324">Glycolysis</keyword>
<evidence type="ECO:0000259" key="15">
    <source>
        <dbReference type="Pfam" id="PF02887"/>
    </source>
</evidence>
<evidence type="ECO:0000313" key="17">
    <source>
        <dbReference type="Proteomes" id="UP000199664"/>
    </source>
</evidence>
<evidence type="ECO:0000256" key="10">
    <source>
        <dbReference type="ARBA" id="ARBA00023152"/>
    </source>
</evidence>
<dbReference type="RefSeq" id="WP_091836428.1">
    <property type="nucleotide sequence ID" value="NZ_FOAN01000005.1"/>
</dbReference>
<keyword evidence="17" id="KW-1185">Reference proteome</keyword>
<evidence type="ECO:0000256" key="2">
    <source>
        <dbReference type="ARBA" id="ARBA00008663"/>
    </source>
</evidence>
<dbReference type="NCBIfam" id="NF004886">
    <property type="entry name" value="PRK06247.1"/>
    <property type="match status" value="1"/>
</dbReference>
<evidence type="ECO:0000256" key="3">
    <source>
        <dbReference type="ARBA" id="ARBA00012142"/>
    </source>
</evidence>
<dbReference type="InterPro" id="IPR015813">
    <property type="entry name" value="Pyrv/PenolPyrv_kinase-like_dom"/>
</dbReference>
<dbReference type="InterPro" id="IPR001697">
    <property type="entry name" value="Pyr_Knase"/>
</dbReference>